<feature type="domain" description="Immunoglobulin V-set" evidence="5">
    <location>
        <begin position="244"/>
        <end position="309"/>
    </location>
</feature>
<dbReference type="Proteomes" id="UP000677803">
    <property type="component" value="Unassembled WGS sequence"/>
</dbReference>
<protein>
    <submittedName>
        <fullName evidence="7">(Atlantic silverside) hypothetical protein</fullName>
    </submittedName>
</protein>
<dbReference type="AlphaFoldDB" id="A0A8S4B3G7"/>
<dbReference type="SMART" id="SM00406">
    <property type="entry name" value="IGv"/>
    <property type="match status" value="2"/>
</dbReference>
<feature type="domain" description="Immunoglobulin" evidence="6">
    <location>
        <begin position="234"/>
        <end position="326"/>
    </location>
</feature>
<dbReference type="SUPFAM" id="SSF48726">
    <property type="entry name" value="Immunoglobulin"/>
    <property type="match status" value="3"/>
</dbReference>
<comment type="caution">
    <text evidence="7">The sequence shown here is derived from an EMBL/GenBank/DDBJ whole genome shotgun (WGS) entry which is preliminary data.</text>
</comment>
<name>A0A8S4B3G7_9TELE</name>
<evidence type="ECO:0000256" key="1">
    <source>
        <dbReference type="ARBA" id="ARBA00004370"/>
    </source>
</evidence>
<evidence type="ECO:0000259" key="5">
    <source>
        <dbReference type="SMART" id="SM00406"/>
    </source>
</evidence>
<dbReference type="InterPro" id="IPR013106">
    <property type="entry name" value="Ig_V-set"/>
</dbReference>
<dbReference type="InterPro" id="IPR003599">
    <property type="entry name" value="Ig_sub"/>
</dbReference>
<dbReference type="Pfam" id="PF07686">
    <property type="entry name" value="V-set"/>
    <property type="match status" value="2"/>
</dbReference>
<feature type="transmembrane region" description="Helical" evidence="4">
    <location>
        <begin position="338"/>
        <end position="359"/>
    </location>
</feature>
<accession>A0A8S4B3G7</accession>
<keyword evidence="8" id="KW-1185">Reference proteome</keyword>
<evidence type="ECO:0000313" key="8">
    <source>
        <dbReference type="Proteomes" id="UP000677803"/>
    </source>
</evidence>
<evidence type="ECO:0000256" key="3">
    <source>
        <dbReference type="ARBA" id="ARBA00023136"/>
    </source>
</evidence>
<evidence type="ECO:0000256" key="4">
    <source>
        <dbReference type="SAM" id="Phobius"/>
    </source>
</evidence>
<feature type="domain" description="Immunoglobulin" evidence="6">
    <location>
        <begin position="24"/>
        <end position="120"/>
    </location>
</feature>
<comment type="subcellular location">
    <subcellularLocation>
        <location evidence="1">Membrane</location>
    </subcellularLocation>
</comment>
<evidence type="ECO:0000313" key="7">
    <source>
        <dbReference type="EMBL" id="CAG5928941.1"/>
    </source>
</evidence>
<proteinExistence type="predicted"/>
<evidence type="ECO:0000259" key="6">
    <source>
        <dbReference type="SMART" id="SM00409"/>
    </source>
</evidence>
<feature type="transmembrane region" description="Helical" evidence="4">
    <location>
        <begin position="7"/>
        <end position="31"/>
    </location>
</feature>
<dbReference type="EMBL" id="CAJRST010013335">
    <property type="protein sequence ID" value="CAG5928941.1"/>
    <property type="molecule type" value="Genomic_DNA"/>
</dbReference>
<keyword evidence="2 4" id="KW-0812">Transmembrane</keyword>
<gene>
    <name evidence="7" type="ORF">MMEN_LOCUS12584</name>
</gene>
<dbReference type="GO" id="GO:0005886">
    <property type="term" value="C:plasma membrane"/>
    <property type="evidence" value="ECO:0007669"/>
    <property type="project" value="TreeGrafter"/>
</dbReference>
<reference evidence="7" key="1">
    <citation type="submission" date="2021-05" db="EMBL/GenBank/DDBJ databases">
        <authorList>
            <person name="Tigano A."/>
        </authorList>
    </citation>
    <scope>NUCLEOTIDE SEQUENCE</scope>
</reference>
<sequence>MTSLQKLLYTLCSGLSCVIIAEGVIHVFGYVGKYVKVPCPYGQGYESHEKYLCKNDCGDADVLIKTSDSNKTKYSIFDDKETRTVTTTISDLRSGDAGKYWCGVTKNGLDIYIEVKLTTEQDSCCDDVKKTQSHEGHAASLSCPYKSQYGKSLKYLCRGNQPSTCLQQAVITSYSPQNGRFTLTDDATSSFTVNISGLTVGDSGLYLCGVHRDTQPDVFSAVHLEVREWCCVESKNVSSPVGGRVTLECPYPPEHRRNRKFLCKGDQRRVCSDVTDGGRFRLHNESSSSFSVTVSELEAADAGTYWCGSDPGWSLGNYTRIRLSVDEINSAKPADTHLFVVIGFVAGLLLTLCVLFTVYKRKCCRVKGTEDGADMNELKAVDTRSITGTEDIYENNADAVKRLETNFSIQQSARHQADNDYVDEPDYENFSNEEELYCNQSYRHTSMK</sequence>
<dbReference type="PANTHER" id="PTHR11860:SF118">
    <property type="entry name" value="CMRF35-LIKE MOLECULE 3-RELATED"/>
    <property type="match status" value="1"/>
</dbReference>
<keyword evidence="3 4" id="KW-0472">Membrane</keyword>
<keyword evidence="4" id="KW-1133">Transmembrane helix</keyword>
<dbReference type="PANTHER" id="PTHR11860">
    <property type="entry name" value="POLYMERIC-IMMUNOGLOBULIN RECEPTOR"/>
    <property type="match status" value="1"/>
</dbReference>
<dbReference type="InterPro" id="IPR036179">
    <property type="entry name" value="Ig-like_dom_sf"/>
</dbReference>
<feature type="domain" description="Immunoglobulin V-set" evidence="5">
    <location>
        <begin position="138"/>
        <end position="210"/>
    </location>
</feature>
<dbReference type="GO" id="GO:0004888">
    <property type="term" value="F:transmembrane signaling receptor activity"/>
    <property type="evidence" value="ECO:0007669"/>
    <property type="project" value="TreeGrafter"/>
</dbReference>
<dbReference type="InterPro" id="IPR013783">
    <property type="entry name" value="Ig-like_fold"/>
</dbReference>
<dbReference type="PROSITE" id="PS51257">
    <property type="entry name" value="PROKAR_LIPOPROTEIN"/>
    <property type="match status" value="1"/>
</dbReference>
<dbReference type="InterPro" id="IPR050671">
    <property type="entry name" value="CD300_family_receptors"/>
</dbReference>
<dbReference type="Gene3D" id="2.60.40.10">
    <property type="entry name" value="Immunoglobulins"/>
    <property type="match status" value="3"/>
</dbReference>
<feature type="domain" description="Immunoglobulin" evidence="6">
    <location>
        <begin position="128"/>
        <end position="227"/>
    </location>
</feature>
<dbReference type="OrthoDB" id="8442846at2759"/>
<organism evidence="7 8">
    <name type="scientific">Menidia menidia</name>
    <name type="common">Atlantic silverside</name>
    <dbReference type="NCBI Taxonomy" id="238744"/>
    <lineage>
        <taxon>Eukaryota</taxon>
        <taxon>Metazoa</taxon>
        <taxon>Chordata</taxon>
        <taxon>Craniata</taxon>
        <taxon>Vertebrata</taxon>
        <taxon>Euteleostomi</taxon>
        <taxon>Actinopterygii</taxon>
        <taxon>Neopterygii</taxon>
        <taxon>Teleostei</taxon>
        <taxon>Neoteleostei</taxon>
        <taxon>Acanthomorphata</taxon>
        <taxon>Ovalentaria</taxon>
        <taxon>Atherinomorphae</taxon>
        <taxon>Atheriniformes</taxon>
        <taxon>Atherinopsidae</taxon>
        <taxon>Menidiinae</taxon>
        <taxon>Menidia</taxon>
    </lineage>
</organism>
<evidence type="ECO:0000256" key="2">
    <source>
        <dbReference type="ARBA" id="ARBA00022692"/>
    </source>
</evidence>
<dbReference type="SMART" id="SM00409">
    <property type="entry name" value="IG"/>
    <property type="match status" value="3"/>
</dbReference>